<evidence type="ECO:0000313" key="1">
    <source>
        <dbReference type="EMBL" id="ROO87371.1"/>
    </source>
</evidence>
<dbReference type="EMBL" id="RJKE01000001">
    <property type="protein sequence ID" value="ROO87371.1"/>
    <property type="molecule type" value="Genomic_DNA"/>
</dbReference>
<protein>
    <submittedName>
        <fullName evidence="1">Uncharacterized protein</fullName>
    </submittedName>
</protein>
<proteinExistence type="predicted"/>
<gene>
    <name evidence="1" type="ORF">EDD29_4973</name>
</gene>
<dbReference type="AlphaFoldDB" id="A0A3N1D1H6"/>
<organism evidence="1 2">
    <name type="scientific">Actinocorallia herbida</name>
    <dbReference type="NCBI Taxonomy" id="58109"/>
    <lineage>
        <taxon>Bacteria</taxon>
        <taxon>Bacillati</taxon>
        <taxon>Actinomycetota</taxon>
        <taxon>Actinomycetes</taxon>
        <taxon>Streptosporangiales</taxon>
        <taxon>Thermomonosporaceae</taxon>
        <taxon>Actinocorallia</taxon>
    </lineage>
</organism>
<dbReference type="Proteomes" id="UP000272400">
    <property type="component" value="Unassembled WGS sequence"/>
</dbReference>
<keyword evidence="2" id="KW-1185">Reference proteome</keyword>
<evidence type="ECO:0000313" key="2">
    <source>
        <dbReference type="Proteomes" id="UP000272400"/>
    </source>
</evidence>
<name>A0A3N1D1H6_9ACTN</name>
<sequence>MKFVSAGYDGEAEARLDAALPQGAITVRLTAQRTDSESCESRLKWKSIGLDAQGCGPARSPFSGTARLAAAQAENDSVDHRP</sequence>
<reference evidence="1 2" key="1">
    <citation type="submission" date="2018-11" db="EMBL/GenBank/DDBJ databases">
        <title>Sequencing the genomes of 1000 actinobacteria strains.</title>
        <authorList>
            <person name="Klenk H.-P."/>
        </authorList>
    </citation>
    <scope>NUCLEOTIDE SEQUENCE [LARGE SCALE GENOMIC DNA]</scope>
    <source>
        <strain evidence="1 2">DSM 44254</strain>
    </source>
</reference>
<comment type="caution">
    <text evidence="1">The sequence shown here is derived from an EMBL/GenBank/DDBJ whole genome shotgun (WGS) entry which is preliminary data.</text>
</comment>
<accession>A0A3N1D1H6</accession>